<dbReference type="Proteomes" id="UP000828048">
    <property type="component" value="Chromosome 11"/>
</dbReference>
<evidence type="ECO:0000313" key="1">
    <source>
        <dbReference type="EMBL" id="KAH7855227.1"/>
    </source>
</evidence>
<gene>
    <name evidence="1" type="ORF">Vadar_022610</name>
</gene>
<sequence>MGSTTKKGQRGPSFTIEEDETIVLAYLNVSLDAVQGTDQKQKTYWRRVWEFIQENKPKSFVSERHENSLMNRWSVIQLAVNKFCGRIAQVEAKNQSGMNEEGKLDQARDLYNQFHGGLFQFEHYWNKLKFQPKWLLDLERKNSKKNRSSTVPSPPSLELVDLGETDATFVDLERPKGHTKAWCYEMIGYPEWWDPSKAPSKRNSKRKHPASVAVAEPSNNTPQETSSLIAKTGYSCYHPPSRKTYVALDVTFHEDEMYYSTPESPLQGGSDGGELETLLHPLDTLDLINGCLDISGECPDQENGSNSEGGSSQDQVIELEPVSSSVPQPTSPCSSIPLNQLDSQVDSITEPQQASQLVFHTANKDLDRYRGIITNRIRLCGMHNPREEARAAVATATATTKAVGKRTHLDRYRGIITNRIRLCGMHNPREEARAAVATAATKAVGKRTRKTGSTEGELIWLYSPIPEQHSRTICFRAAHHPTCSIDFYCLPVDDDADELHCRPPKHIIPFQSSTNISRSSSFAAVGNSMYCVGGHNARGKESSAIYRFDTTGGQKGFWYPNSFDMCCPRVAPSTIVMDGKIFIIGAQVVSDGAPLAEVFDLSSKSSLVVEAPPASLHESVHFVTAALCDRNQILVACTFANDAYLLDVKAKAWVKVDPNVDFAAVNRQAAVVLKTTMCWCDDTLHKLVAYDLNLKMWFKTSIKGLKRVGRRLKDVDLSDFSLFPLDENHLCLLWVDHVNRLLLHCTKVSVSLLDNRFCATVAFSQSYVLKDNSSFVDGLLLEEGRAAVAMVTTKAVEKRTHKIRSTKGLKWFYSLIPEQHRRTICFRASDHLTRSIDFYCIPSDDDFDEAADDGQLPELSGRQPKLIFPFQSSSYMSRSSSFAAVGNSMYCVGGHDAEGIETSAIHRFDTTGGYKGFWYPNSFDMCCPRVAPSTLVMDGKLFIIGSKMSDDGPVAEVLDPSSKSSLIVESPPAALNESLYFVTAALPDRNQILVACTYTKDAYLLDVKAKAWVNLDPIVDFTDVSRQAAVVLKTTMCWCADRLRKLVAYDLNLKLWFETSIKDLKMVGRRLKDVELAGFSLFPVDENLLCLLWVDHVNRRLLHCTKVRVSLSDNRFCAAVASSRSYVIKDNSSFVDGLLLDLTSIPEEGSTSRDIGREGISASSNPRG</sequence>
<accession>A0ACB7YP82</accession>
<name>A0ACB7YP82_9ERIC</name>
<protein>
    <submittedName>
        <fullName evidence="1">Uncharacterized protein</fullName>
    </submittedName>
</protein>
<organism evidence="1 2">
    <name type="scientific">Vaccinium darrowii</name>
    <dbReference type="NCBI Taxonomy" id="229202"/>
    <lineage>
        <taxon>Eukaryota</taxon>
        <taxon>Viridiplantae</taxon>
        <taxon>Streptophyta</taxon>
        <taxon>Embryophyta</taxon>
        <taxon>Tracheophyta</taxon>
        <taxon>Spermatophyta</taxon>
        <taxon>Magnoliopsida</taxon>
        <taxon>eudicotyledons</taxon>
        <taxon>Gunneridae</taxon>
        <taxon>Pentapetalae</taxon>
        <taxon>asterids</taxon>
        <taxon>Ericales</taxon>
        <taxon>Ericaceae</taxon>
        <taxon>Vaccinioideae</taxon>
        <taxon>Vaccinieae</taxon>
        <taxon>Vaccinium</taxon>
    </lineage>
</organism>
<dbReference type="EMBL" id="CM037161">
    <property type="protein sequence ID" value="KAH7855227.1"/>
    <property type="molecule type" value="Genomic_DNA"/>
</dbReference>
<reference evidence="1 2" key="1">
    <citation type="journal article" date="2021" name="Hortic Res">
        <title>High-quality reference genome and annotation aids understanding of berry development for evergreen blueberry (Vaccinium darrowii).</title>
        <authorList>
            <person name="Yu J."/>
            <person name="Hulse-Kemp A.M."/>
            <person name="Babiker E."/>
            <person name="Staton M."/>
        </authorList>
    </citation>
    <scope>NUCLEOTIDE SEQUENCE [LARGE SCALE GENOMIC DNA]</scope>
    <source>
        <strain evidence="2">cv. NJ 8807/NJ 8810</strain>
        <tissue evidence="1">Young leaf</tissue>
    </source>
</reference>
<evidence type="ECO:0000313" key="2">
    <source>
        <dbReference type="Proteomes" id="UP000828048"/>
    </source>
</evidence>
<comment type="caution">
    <text evidence="1">The sequence shown here is derived from an EMBL/GenBank/DDBJ whole genome shotgun (WGS) entry which is preliminary data.</text>
</comment>
<keyword evidence="2" id="KW-1185">Reference proteome</keyword>
<proteinExistence type="predicted"/>